<dbReference type="Proteomes" id="UP000018936">
    <property type="component" value="Unassembled WGS sequence"/>
</dbReference>
<dbReference type="GO" id="GO:0005634">
    <property type="term" value="C:nucleus"/>
    <property type="evidence" value="ECO:0007669"/>
    <property type="project" value="UniProtKB-SubCell"/>
</dbReference>
<keyword evidence="5" id="KW-1185">Reference proteome</keyword>
<dbReference type="InterPro" id="IPR016197">
    <property type="entry name" value="Chromo-like_dom_sf"/>
</dbReference>
<reference evidence="4 5" key="1">
    <citation type="journal article" date="2013" name="Proc. Natl. Acad. Sci. U.S.A.">
        <title>The king cobra genome reveals dynamic gene evolution and adaptation in the snake venom system.</title>
        <authorList>
            <person name="Vonk F.J."/>
            <person name="Casewell N.R."/>
            <person name="Henkel C.V."/>
            <person name="Heimberg A.M."/>
            <person name="Jansen H.J."/>
            <person name="McCleary R.J."/>
            <person name="Kerkkamp H.M."/>
            <person name="Vos R.A."/>
            <person name="Guerreiro I."/>
            <person name="Calvete J.J."/>
            <person name="Wuster W."/>
            <person name="Woods A.E."/>
            <person name="Logan J.M."/>
            <person name="Harrison R.A."/>
            <person name="Castoe T.A."/>
            <person name="de Koning A.P."/>
            <person name="Pollock D.D."/>
            <person name="Yandell M."/>
            <person name="Calderon D."/>
            <person name="Renjifo C."/>
            <person name="Currier R.B."/>
            <person name="Salgado D."/>
            <person name="Pla D."/>
            <person name="Sanz L."/>
            <person name="Hyder A.S."/>
            <person name="Ribeiro J.M."/>
            <person name="Arntzen J.W."/>
            <person name="van den Thillart G.E."/>
            <person name="Boetzer M."/>
            <person name="Pirovano W."/>
            <person name="Dirks R.P."/>
            <person name="Spaink H.P."/>
            <person name="Duboule D."/>
            <person name="McGlinn E."/>
            <person name="Kini R.M."/>
            <person name="Richardson M.K."/>
        </authorList>
    </citation>
    <scope>NUCLEOTIDE SEQUENCE</scope>
    <source>
        <tissue evidence="4">Blood</tissue>
    </source>
</reference>
<protein>
    <submittedName>
        <fullName evidence="4">Putative chromo domain-containing protein LHP1</fullName>
    </submittedName>
</protein>
<evidence type="ECO:0000313" key="5">
    <source>
        <dbReference type="Proteomes" id="UP000018936"/>
    </source>
</evidence>
<feature type="non-terminal residue" evidence="4">
    <location>
        <position position="294"/>
    </location>
</feature>
<organism evidence="4 5">
    <name type="scientific">Ophiophagus hannah</name>
    <name type="common">King cobra</name>
    <name type="synonym">Naja hannah</name>
    <dbReference type="NCBI Taxonomy" id="8665"/>
    <lineage>
        <taxon>Eukaryota</taxon>
        <taxon>Metazoa</taxon>
        <taxon>Chordata</taxon>
        <taxon>Craniata</taxon>
        <taxon>Vertebrata</taxon>
        <taxon>Euteleostomi</taxon>
        <taxon>Lepidosauria</taxon>
        <taxon>Squamata</taxon>
        <taxon>Bifurcata</taxon>
        <taxon>Unidentata</taxon>
        <taxon>Episquamata</taxon>
        <taxon>Toxicofera</taxon>
        <taxon>Serpentes</taxon>
        <taxon>Colubroidea</taxon>
        <taxon>Elapidae</taxon>
        <taxon>Elapinae</taxon>
        <taxon>Ophiophagus</taxon>
    </lineage>
</organism>
<dbReference type="InterPro" id="IPR056924">
    <property type="entry name" value="SH3_Tf2-1"/>
</dbReference>
<accession>V8PFL9</accession>
<dbReference type="InterPro" id="IPR000953">
    <property type="entry name" value="Chromo/chromo_shadow_dom"/>
</dbReference>
<dbReference type="AlphaFoldDB" id="V8PFL9"/>
<feature type="domain" description="Chromo" evidence="3">
    <location>
        <begin position="171"/>
        <end position="220"/>
    </location>
</feature>
<evidence type="ECO:0000256" key="1">
    <source>
        <dbReference type="ARBA" id="ARBA00004123"/>
    </source>
</evidence>
<dbReference type="SMART" id="SM00298">
    <property type="entry name" value="CHROMO"/>
    <property type="match status" value="1"/>
</dbReference>
<feature type="signal peptide" evidence="2">
    <location>
        <begin position="1"/>
        <end position="19"/>
    </location>
</feature>
<dbReference type="Gene3D" id="2.40.50.40">
    <property type="match status" value="1"/>
</dbReference>
<comment type="caution">
    <text evidence="4">The sequence shown here is derived from an EMBL/GenBank/DDBJ whole genome shotgun (WGS) entry which is preliminary data.</text>
</comment>
<dbReference type="OrthoDB" id="9050211at2759"/>
<dbReference type="SUPFAM" id="SSF54160">
    <property type="entry name" value="Chromo domain-like"/>
    <property type="match status" value="1"/>
</dbReference>
<dbReference type="EMBL" id="AZIM01000131">
    <property type="protein sequence ID" value="ETE73140.1"/>
    <property type="molecule type" value="Genomic_DNA"/>
</dbReference>
<keyword evidence="2" id="KW-0732">Signal</keyword>
<proteinExistence type="predicted"/>
<feature type="chain" id="PRO_5004771513" evidence="2">
    <location>
        <begin position="20"/>
        <end position="294"/>
    </location>
</feature>
<comment type="subcellular location">
    <subcellularLocation>
        <location evidence="1">Nucleus</location>
    </subcellularLocation>
</comment>
<dbReference type="PROSITE" id="PS50013">
    <property type="entry name" value="CHROMO_2"/>
    <property type="match status" value="1"/>
</dbReference>
<dbReference type="InterPro" id="IPR023780">
    <property type="entry name" value="Chromo_domain"/>
</dbReference>
<sequence>MKTTILATILAPDLLVLLAEDEWLTHNKNQIEMKHDIAWHGTKVYVLKVLRSIVLNRCHDVKQAEWPHNTQTLDTSMAMNWSANIRQQWDSVRIALKKAQDAYKTQSDKKRADQKPYNVVWTINLVTVHLQLPSRFKHIHPVFHISLLKPADMSWQEPRLTTPGPICDDHYEIDDILDSHCRWGVLQYLVSWKGYPVSEASWIPCTDVAAPRLRRRFHRKYPLKAGAGGKGKVILDISCCHVCHYRNNMCRASAPPAIDARHPICSRSCLPRCPVHCGRSSLLLSDVSLTRESR</sequence>
<evidence type="ECO:0000259" key="3">
    <source>
        <dbReference type="PROSITE" id="PS50013"/>
    </source>
</evidence>
<dbReference type="Pfam" id="PF24626">
    <property type="entry name" value="SH3_Tf2-1"/>
    <property type="match status" value="1"/>
</dbReference>
<evidence type="ECO:0000256" key="2">
    <source>
        <dbReference type="SAM" id="SignalP"/>
    </source>
</evidence>
<name>V8PFL9_OPHHA</name>
<feature type="non-terminal residue" evidence="4">
    <location>
        <position position="1"/>
    </location>
</feature>
<gene>
    <name evidence="4" type="primary">LHP1</name>
    <name evidence="4" type="ORF">L345_01028</name>
</gene>
<evidence type="ECO:0000313" key="4">
    <source>
        <dbReference type="EMBL" id="ETE73140.1"/>
    </source>
</evidence>
<dbReference type="Pfam" id="PF00385">
    <property type="entry name" value="Chromo"/>
    <property type="match status" value="1"/>
</dbReference>